<comment type="caution">
    <text evidence="2">The sequence shown here is derived from an EMBL/GenBank/DDBJ whole genome shotgun (WGS) entry which is preliminary data.</text>
</comment>
<feature type="compositionally biased region" description="Basic and acidic residues" evidence="1">
    <location>
        <begin position="26"/>
        <end position="50"/>
    </location>
</feature>
<dbReference type="EMBL" id="BGZK01000841">
    <property type="protein sequence ID" value="GBP62420.1"/>
    <property type="molecule type" value="Genomic_DNA"/>
</dbReference>
<feature type="region of interest" description="Disordered" evidence="1">
    <location>
        <begin position="1"/>
        <end position="50"/>
    </location>
</feature>
<dbReference type="AlphaFoldDB" id="A0A4C1XH41"/>
<reference evidence="2 3" key="1">
    <citation type="journal article" date="2019" name="Commun. Biol.">
        <title>The bagworm genome reveals a unique fibroin gene that provides high tensile strength.</title>
        <authorList>
            <person name="Kono N."/>
            <person name="Nakamura H."/>
            <person name="Ohtoshi R."/>
            <person name="Tomita M."/>
            <person name="Numata K."/>
            <person name="Arakawa K."/>
        </authorList>
    </citation>
    <scope>NUCLEOTIDE SEQUENCE [LARGE SCALE GENOMIC DNA]</scope>
</reference>
<organism evidence="2 3">
    <name type="scientific">Eumeta variegata</name>
    <name type="common">Bagworm moth</name>
    <name type="synonym">Eumeta japonica</name>
    <dbReference type="NCBI Taxonomy" id="151549"/>
    <lineage>
        <taxon>Eukaryota</taxon>
        <taxon>Metazoa</taxon>
        <taxon>Ecdysozoa</taxon>
        <taxon>Arthropoda</taxon>
        <taxon>Hexapoda</taxon>
        <taxon>Insecta</taxon>
        <taxon>Pterygota</taxon>
        <taxon>Neoptera</taxon>
        <taxon>Endopterygota</taxon>
        <taxon>Lepidoptera</taxon>
        <taxon>Glossata</taxon>
        <taxon>Ditrysia</taxon>
        <taxon>Tineoidea</taxon>
        <taxon>Psychidae</taxon>
        <taxon>Oiketicinae</taxon>
        <taxon>Eumeta</taxon>
    </lineage>
</organism>
<keyword evidence="3" id="KW-1185">Reference proteome</keyword>
<sequence length="87" mass="9973">MFGQTMPTRPHVAPGHVMNKLCDVQTSRRADEQTSRRADEQTSHQNKDSHYRPWILTTIEVTSALPTSQISIEYLMEERLMRGSGVM</sequence>
<dbReference type="Proteomes" id="UP000299102">
    <property type="component" value="Unassembled WGS sequence"/>
</dbReference>
<name>A0A4C1XH41_EUMVA</name>
<accession>A0A4C1XH41</accession>
<gene>
    <name evidence="2" type="ORF">EVAR_3122_1</name>
</gene>
<evidence type="ECO:0000256" key="1">
    <source>
        <dbReference type="SAM" id="MobiDB-lite"/>
    </source>
</evidence>
<evidence type="ECO:0000313" key="3">
    <source>
        <dbReference type="Proteomes" id="UP000299102"/>
    </source>
</evidence>
<protein>
    <submittedName>
        <fullName evidence="2">Uncharacterized protein</fullName>
    </submittedName>
</protein>
<proteinExistence type="predicted"/>
<evidence type="ECO:0000313" key="2">
    <source>
        <dbReference type="EMBL" id="GBP62420.1"/>
    </source>
</evidence>